<sequence>MTSFFTTFTAGVSIDRRPDHYPPAAPEQPVQQAQAATPDARASLLTAARRRFDALCVVWRKLRL</sequence>
<evidence type="ECO:0000313" key="2">
    <source>
        <dbReference type="Proteomes" id="UP000672657"/>
    </source>
</evidence>
<evidence type="ECO:0000313" key="1">
    <source>
        <dbReference type="EMBL" id="CAG2160174.1"/>
    </source>
</evidence>
<name>A0ABN7QC16_9BURK</name>
<dbReference type="EMBL" id="CAJPVI010000073">
    <property type="protein sequence ID" value="CAG2160174.1"/>
    <property type="molecule type" value="Genomic_DNA"/>
</dbReference>
<proteinExistence type="predicted"/>
<protein>
    <submittedName>
        <fullName evidence="1">Uncharacterized protein</fullName>
    </submittedName>
</protein>
<dbReference type="Proteomes" id="UP000672657">
    <property type="component" value="Unassembled WGS sequence"/>
</dbReference>
<keyword evidence="2" id="KW-1185">Reference proteome</keyword>
<accession>A0ABN7QC16</accession>
<comment type="caution">
    <text evidence="1">The sequence shown here is derived from an EMBL/GenBank/DDBJ whole genome shotgun (WGS) entry which is preliminary data.</text>
</comment>
<reference evidence="1 2" key="1">
    <citation type="submission" date="2021-03" db="EMBL/GenBank/DDBJ databases">
        <authorList>
            <person name="Peeters C."/>
        </authorList>
    </citation>
    <scope>NUCLEOTIDE SEQUENCE [LARGE SCALE GENOMIC DNA]</scope>
    <source>
        <strain evidence="1 2">LMG 26411</strain>
    </source>
</reference>
<organism evidence="1 2">
    <name type="scientific">Cupriavidus numazuensis</name>
    <dbReference type="NCBI Taxonomy" id="221992"/>
    <lineage>
        <taxon>Bacteria</taxon>
        <taxon>Pseudomonadati</taxon>
        <taxon>Pseudomonadota</taxon>
        <taxon>Betaproteobacteria</taxon>
        <taxon>Burkholderiales</taxon>
        <taxon>Burkholderiaceae</taxon>
        <taxon>Cupriavidus</taxon>
    </lineage>
</organism>
<gene>
    <name evidence="1" type="ORF">LMG26411_07280</name>
</gene>